<evidence type="ECO:0000259" key="1">
    <source>
        <dbReference type="Pfam" id="PF04937"/>
    </source>
</evidence>
<gene>
    <name evidence="3" type="ORF">Cni_G19539</name>
</gene>
<dbReference type="Proteomes" id="UP001327560">
    <property type="component" value="Chromosome 6"/>
</dbReference>
<dbReference type="PANTHER" id="PTHR32166">
    <property type="entry name" value="OSJNBA0013A04.12 PROTEIN"/>
    <property type="match status" value="1"/>
</dbReference>
<dbReference type="AlphaFoldDB" id="A0AAQ3KLB4"/>
<evidence type="ECO:0000313" key="3">
    <source>
        <dbReference type="EMBL" id="WOL10780.1"/>
    </source>
</evidence>
<feature type="domain" description="HAT C-terminal dimerisation" evidence="2">
    <location>
        <begin position="233"/>
        <end position="293"/>
    </location>
</feature>
<dbReference type="EMBL" id="CP136895">
    <property type="protein sequence ID" value="WOL10780.1"/>
    <property type="molecule type" value="Genomic_DNA"/>
</dbReference>
<evidence type="ECO:0000259" key="2">
    <source>
        <dbReference type="Pfam" id="PF05699"/>
    </source>
</evidence>
<dbReference type="InterPro" id="IPR007021">
    <property type="entry name" value="DUF659"/>
</dbReference>
<proteinExistence type="predicted"/>
<feature type="domain" description="DUF659" evidence="1">
    <location>
        <begin position="1"/>
        <end position="90"/>
    </location>
</feature>
<reference evidence="3 4" key="1">
    <citation type="submission" date="2023-10" db="EMBL/GenBank/DDBJ databases">
        <title>Chromosome-scale genome assembly provides insights into flower coloration mechanisms of Canna indica.</title>
        <authorList>
            <person name="Li C."/>
        </authorList>
    </citation>
    <scope>NUCLEOTIDE SEQUENCE [LARGE SCALE GENOMIC DNA]</scope>
    <source>
        <tissue evidence="3">Flower</tissue>
    </source>
</reference>
<protein>
    <submittedName>
        <fullName evidence="3">Uncharacterized protein</fullName>
    </submittedName>
</protein>
<dbReference type="Pfam" id="PF04937">
    <property type="entry name" value="DUF659"/>
    <property type="match status" value="1"/>
</dbReference>
<name>A0AAQ3KLB4_9LILI</name>
<dbReference type="InterPro" id="IPR012337">
    <property type="entry name" value="RNaseH-like_sf"/>
</dbReference>
<dbReference type="GO" id="GO:0046983">
    <property type="term" value="F:protein dimerization activity"/>
    <property type="evidence" value="ECO:0007669"/>
    <property type="project" value="InterPro"/>
</dbReference>
<evidence type="ECO:0000313" key="4">
    <source>
        <dbReference type="Proteomes" id="UP001327560"/>
    </source>
</evidence>
<accession>A0AAQ3KLB4</accession>
<dbReference type="SUPFAM" id="SSF53098">
    <property type="entry name" value="Ribonuclease H-like"/>
    <property type="match status" value="1"/>
</dbReference>
<keyword evidence="4" id="KW-1185">Reference proteome</keyword>
<dbReference type="PANTHER" id="PTHR32166:SF74">
    <property type="entry name" value="OS05G0256350 PROTEIN"/>
    <property type="match status" value="1"/>
</dbReference>
<organism evidence="3 4">
    <name type="scientific">Canna indica</name>
    <name type="common">Indian-shot</name>
    <dbReference type="NCBI Taxonomy" id="4628"/>
    <lineage>
        <taxon>Eukaryota</taxon>
        <taxon>Viridiplantae</taxon>
        <taxon>Streptophyta</taxon>
        <taxon>Embryophyta</taxon>
        <taxon>Tracheophyta</taxon>
        <taxon>Spermatophyta</taxon>
        <taxon>Magnoliopsida</taxon>
        <taxon>Liliopsida</taxon>
        <taxon>Zingiberales</taxon>
        <taxon>Cannaceae</taxon>
        <taxon>Canna</taxon>
    </lineage>
</organism>
<sequence>MFVKSIDASSYSKTGEKTFELLDEFVEYVGEANVVQVISDNGSNFMLAGKFLQAKRPHLYRTPCVAHRIDLMLEDIGKIPLVSRTLTRANDTVYILKAMGPLVRVLHLVDNERKPTMSYLYEAMDRANEAITSAFNGREEKYKDIFKIIDDIWECQLHHPLHAVGHFLNLRFFYDDPNIEFDSEVTSGHYACIEKLVSDQNVQVKIMDELSLYKKAEGLFGFSLAIKTRKMKAPAEWWSLYGSTAPNLQKLAIKILSLTCSASGCERNWSIHTKSWNKLEVQKLNDLVFVKYNQVLKARYDCKDTMDLIALEDIDDSHEWLLGTMGEGNDEVAENEGVFLSDDEGGGGLTWGSCS</sequence>
<dbReference type="Pfam" id="PF05699">
    <property type="entry name" value="Dimer_Tnp_hAT"/>
    <property type="match status" value="1"/>
</dbReference>
<dbReference type="InterPro" id="IPR008906">
    <property type="entry name" value="HATC_C_dom"/>
</dbReference>